<evidence type="ECO:0000256" key="2">
    <source>
        <dbReference type="ARBA" id="ARBA00009063"/>
    </source>
</evidence>
<feature type="domain" description="T-SNARE coiled-coil homology" evidence="11">
    <location>
        <begin position="266"/>
        <end position="328"/>
    </location>
</feature>
<reference evidence="12" key="1">
    <citation type="submission" date="2024-02" db="EMBL/GenBank/DDBJ databases">
        <authorList>
            <consortium name="ELIXIR-Norway"/>
            <consortium name="Elixir Norway"/>
        </authorList>
    </citation>
    <scope>NUCLEOTIDE SEQUENCE</scope>
</reference>
<evidence type="ECO:0000313" key="13">
    <source>
        <dbReference type="Proteomes" id="UP001497512"/>
    </source>
</evidence>
<dbReference type="PROSITE" id="PS00914">
    <property type="entry name" value="SYNTAXIN"/>
    <property type="match status" value="1"/>
</dbReference>
<dbReference type="SUPFAM" id="SSF47661">
    <property type="entry name" value="t-snare proteins"/>
    <property type="match status" value="1"/>
</dbReference>
<evidence type="ECO:0000256" key="4">
    <source>
        <dbReference type="ARBA" id="ARBA00022692"/>
    </source>
</evidence>
<organism evidence="12 13">
    <name type="scientific">Sphagnum troendelagicum</name>
    <dbReference type="NCBI Taxonomy" id="128251"/>
    <lineage>
        <taxon>Eukaryota</taxon>
        <taxon>Viridiplantae</taxon>
        <taxon>Streptophyta</taxon>
        <taxon>Embryophyta</taxon>
        <taxon>Bryophyta</taxon>
        <taxon>Sphagnophytina</taxon>
        <taxon>Sphagnopsida</taxon>
        <taxon>Sphagnales</taxon>
        <taxon>Sphagnaceae</taxon>
        <taxon>Sphagnum</taxon>
    </lineage>
</organism>
<feature type="compositionally biased region" description="Polar residues" evidence="9">
    <location>
        <begin position="188"/>
        <end position="199"/>
    </location>
</feature>
<comment type="subcellular location">
    <subcellularLocation>
        <location evidence="1">Membrane</location>
        <topology evidence="1">Single-pass type IV membrane protein</topology>
    </subcellularLocation>
</comment>
<feature type="compositionally biased region" description="Low complexity" evidence="9">
    <location>
        <begin position="204"/>
        <end position="223"/>
    </location>
</feature>
<sequence>MAFAVGSLPASSRRDRTSEFHAIADRLRKAQPSYGSAANGSVTTSNGHNQESSKLLGRQPSESTHSEFNRRASRIGLSIHQTSQKLSKLTKLAKRTSMFDDPVVEIQDLTSVIKQDITALNAAISDLQVLCDSRNDAANRTKHSTEHSTTIVDDLKSRLMSTTKDFKDVLTMRTENLKVHQNRQQIFSATASKDQSNPFARQRPLATASSTSTSTALSASPAPWANGATSNSQLFSSRRRSTLDDSEPRAAQGQGQMQQQMVPVQDSYMQNRAEALQNVESTIVELSNIFSQLATMVAQQGEMAIRIDENMDDTLANVEGAQGQLLKYLNSISSNRWLIIKIFFVLVTFLLVFVLFVA</sequence>
<dbReference type="SMART" id="SM00397">
    <property type="entry name" value="t_SNARE"/>
    <property type="match status" value="1"/>
</dbReference>
<evidence type="ECO:0000256" key="10">
    <source>
        <dbReference type="SAM" id="Phobius"/>
    </source>
</evidence>
<dbReference type="PROSITE" id="PS50192">
    <property type="entry name" value="T_SNARE"/>
    <property type="match status" value="1"/>
</dbReference>
<dbReference type="CDD" id="cd15844">
    <property type="entry name" value="SNARE_syntaxin5"/>
    <property type="match status" value="1"/>
</dbReference>
<evidence type="ECO:0000256" key="6">
    <source>
        <dbReference type="ARBA" id="ARBA00022989"/>
    </source>
</evidence>
<feature type="region of interest" description="Disordered" evidence="9">
    <location>
        <begin position="29"/>
        <end position="74"/>
    </location>
</feature>
<dbReference type="Pfam" id="PF05739">
    <property type="entry name" value="SNARE"/>
    <property type="match status" value="1"/>
</dbReference>
<keyword evidence="5" id="KW-0653">Protein transport</keyword>
<evidence type="ECO:0000256" key="1">
    <source>
        <dbReference type="ARBA" id="ARBA00004211"/>
    </source>
</evidence>
<evidence type="ECO:0000256" key="8">
    <source>
        <dbReference type="ARBA" id="ARBA00023136"/>
    </source>
</evidence>
<keyword evidence="13" id="KW-1185">Reference proteome</keyword>
<evidence type="ECO:0000256" key="7">
    <source>
        <dbReference type="ARBA" id="ARBA00023054"/>
    </source>
</evidence>
<keyword evidence="7" id="KW-0175">Coiled coil</keyword>
<feature type="compositionally biased region" description="Low complexity" evidence="9">
    <location>
        <begin position="250"/>
        <end position="260"/>
    </location>
</feature>
<dbReference type="InterPro" id="IPR021538">
    <property type="entry name" value="Syntaxin-5_N"/>
</dbReference>
<feature type="transmembrane region" description="Helical" evidence="10">
    <location>
        <begin position="337"/>
        <end position="357"/>
    </location>
</feature>
<name>A0ABP0TP54_9BRYO</name>
<dbReference type="PANTHER" id="PTHR19957:SF3">
    <property type="entry name" value="SYNTAXIN-5"/>
    <property type="match status" value="1"/>
</dbReference>
<keyword evidence="3" id="KW-0813">Transport</keyword>
<dbReference type="Proteomes" id="UP001497512">
    <property type="component" value="Chromosome 13"/>
</dbReference>
<dbReference type="EMBL" id="OZ019905">
    <property type="protein sequence ID" value="CAK9201554.1"/>
    <property type="molecule type" value="Genomic_DNA"/>
</dbReference>
<dbReference type="InterPro" id="IPR006012">
    <property type="entry name" value="Syntaxin/epimorphin_CS"/>
</dbReference>
<keyword evidence="8 10" id="KW-0472">Membrane</keyword>
<dbReference type="InterPro" id="IPR045242">
    <property type="entry name" value="Syntaxin"/>
</dbReference>
<feature type="compositionally biased region" description="Polar residues" evidence="9">
    <location>
        <begin position="227"/>
        <end position="236"/>
    </location>
</feature>
<evidence type="ECO:0000313" key="12">
    <source>
        <dbReference type="EMBL" id="CAK9201554.1"/>
    </source>
</evidence>
<evidence type="ECO:0000256" key="9">
    <source>
        <dbReference type="SAM" id="MobiDB-lite"/>
    </source>
</evidence>
<protein>
    <recommendedName>
        <fullName evidence="11">t-SNARE coiled-coil homology domain-containing protein</fullName>
    </recommendedName>
</protein>
<feature type="region of interest" description="Disordered" evidence="9">
    <location>
        <begin position="188"/>
        <end position="260"/>
    </location>
</feature>
<dbReference type="Gene3D" id="1.20.58.70">
    <property type="match status" value="1"/>
</dbReference>
<comment type="similarity">
    <text evidence="2">Belongs to the syntaxin family.</text>
</comment>
<keyword evidence="6 10" id="KW-1133">Transmembrane helix</keyword>
<dbReference type="InterPro" id="IPR010989">
    <property type="entry name" value="SNARE"/>
</dbReference>
<accession>A0ABP0TP54</accession>
<proteinExistence type="inferred from homology"/>
<gene>
    <name evidence="12" type="ORF">CSSPTR1EN2_LOCUS5965</name>
</gene>
<feature type="compositionally biased region" description="Polar residues" evidence="9">
    <location>
        <begin position="33"/>
        <end position="53"/>
    </location>
</feature>
<keyword evidence="4 10" id="KW-0812">Transmembrane</keyword>
<evidence type="ECO:0000256" key="3">
    <source>
        <dbReference type="ARBA" id="ARBA00022448"/>
    </source>
</evidence>
<dbReference type="InterPro" id="IPR000727">
    <property type="entry name" value="T_SNARE_dom"/>
</dbReference>
<evidence type="ECO:0000256" key="5">
    <source>
        <dbReference type="ARBA" id="ARBA00022927"/>
    </source>
</evidence>
<dbReference type="Pfam" id="PF11416">
    <property type="entry name" value="Syntaxin-5_N"/>
    <property type="match status" value="1"/>
</dbReference>
<dbReference type="PANTHER" id="PTHR19957">
    <property type="entry name" value="SYNTAXIN"/>
    <property type="match status" value="1"/>
</dbReference>
<evidence type="ECO:0000259" key="11">
    <source>
        <dbReference type="PROSITE" id="PS50192"/>
    </source>
</evidence>